<dbReference type="EMBL" id="PXYV01000025">
    <property type="protein sequence ID" value="PSR21927.1"/>
    <property type="molecule type" value="Genomic_DNA"/>
</dbReference>
<dbReference type="InterPro" id="IPR012327">
    <property type="entry name" value="MeTrfase_D12"/>
</dbReference>
<feature type="binding site" evidence="7">
    <location>
        <position position="184"/>
    </location>
    <ligand>
        <name>S-adenosyl-L-methionine</name>
        <dbReference type="ChEBI" id="CHEBI:59789"/>
    </ligand>
</feature>
<dbReference type="PIRSF" id="PIRSF000398">
    <property type="entry name" value="M_m6A_EcoRV"/>
    <property type="match status" value="1"/>
</dbReference>
<feature type="binding site" evidence="7">
    <location>
        <position position="17"/>
    </location>
    <ligand>
        <name>S-adenosyl-L-methionine</name>
        <dbReference type="ChEBI" id="CHEBI:59789"/>
    </ligand>
</feature>
<dbReference type="InterPro" id="IPR029063">
    <property type="entry name" value="SAM-dependent_MTases_sf"/>
</dbReference>
<dbReference type="Gene3D" id="1.10.1020.10">
    <property type="entry name" value="Adenine-specific Methyltransferase, Domain 2"/>
    <property type="match status" value="1"/>
</dbReference>
<reference evidence="9 10" key="1">
    <citation type="journal article" date="2014" name="BMC Genomics">
        <title>Comparison of environmental and isolate Sulfobacillus genomes reveals diverse carbon, sulfur, nitrogen, and hydrogen metabolisms.</title>
        <authorList>
            <person name="Justice N.B."/>
            <person name="Norman A."/>
            <person name="Brown C.T."/>
            <person name="Singh A."/>
            <person name="Thomas B.C."/>
            <person name="Banfield J.F."/>
        </authorList>
    </citation>
    <scope>NUCLEOTIDE SEQUENCE [LARGE SCALE GENOMIC DNA]</scope>
    <source>
        <strain evidence="9">AMDSBA3</strain>
    </source>
</reference>
<dbReference type="GO" id="GO:0032259">
    <property type="term" value="P:methylation"/>
    <property type="evidence" value="ECO:0007669"/>
    <property type="project" value="UniProtKB-KW"/>
</dbReference>
<feature type="binding site" evidence="7">
    <location>
        <position position="57"/>
    </location>
    <ligand>
        <name>S-adenosyl-L-methionine</name>
        <dbReference type="ChEBI" id="CHEBI:59789"/>
    </ligand>
</feature>
<keyword evidence="3 8" id="KW-0489">Methyltransferase</keyword>
<dbReference type="PROSITE" id="PS00092">
    <property type="entry name" value="N6_MTASE"/>
    <property type="match status" value="1"/>
</dbReference>
<evidence type="ECO:0000256" key="6">
    <source>
        <dbReference type="ARBA" id="ARBA00047942"/>
    </source>
</evidence>
<dbReference type="AlphaFoldDB" id="A0A2T2WI58"/>
<gene>
    <name evidence="9" type="ORF">C7B45_09060</name>
</gene>
<dbReference type="PANTHER" id="PTHR30481:SF3">
    <property type="entry name" value="DNA ADENINE METHYLASE"/>
    <property type="match status" value="1"/>
</dbReference>
<keyword evidence="5 8" id="KW-0949">S-adenosyl-L-methionine</keyword>
<evidence type="ECO:0000256" key="7">
    <source>
        <dbReference type="PIRSR" id="PIRSR000398-1"/>
    </source>
</evidence>
<dbReference type="Gene3D" id="3.40.50.150">
    <property type="entry name" value="Vaccinia Virus protein VP39"/>
    <property type="match status" value="1"/>
</dbReference>
<dbReference type="InterPro" id="IPR002052">
    <property type="entry name" value="DNA_methylase_N6_adenine_CS"/>
</dbReference>
<comment type="similarity">
    <text evidence="1 8">Belongs to the N(4)/N(6)-methyltransferase family.</text>
</comment>
<evidence type="ECO:0000256" key="8">
    <source>
        <dbReference type="RuleBase" id="RU361257"/>
    </source>
</evidence>
<comment type="caution">
    <text evidence="9">The sequence shown here is derived from an EMBL/GenBank/DDBJ whole genome shotgun (WGS) entry which is preliminary data.</text>
</comment>
<dbReference type="GO" id="GO:0006298">
    <property type="term" value="P:mismatch repair"/>
    <property type="evidence" value="ECO:0007669"/>
    <property type="project" value="TreeGrafter"/>
</dbReference>
<dbReference type="InterPro" id="IPR023095">
    <property type="entry name" value="Ade_MeTrfase_dom_2"/>
</dbReference>
<evidence type="ECO:0000313" key="10">
    <source>
        <dbReference type="Proteomes" id="UP000241848"/>
    </source>
</evidence>
<dbReference type="Proteomes" id="UP000241848">
    <property type="component" value="Unassembled WGS sequence"/>
</dbReference>
<evidence type="ECO:0000256" key="4">
    <source>
        <dbReference type="ARBA" id="ARBA00022679"/>
    </source>
</evidence>
<dbReference type="PANTHER" id="PTHR30481">
    <property type="entry name" value="DNA ADENINE METHYLASE"/>
    <property type="match status" value="1"/>
</dbReference>
<comment type="catalytic activity">
    <reaction evidence="6 8">
        <text>a 2'-deoxyadenosine in DNA + S-adenosyl-L-methionine = an N(6)-methyl-2'-deoxyadenosine in DNA + S-adenosyl-L-homocysteine + H(+)</text>
        <dbReference type="Rhea" id="RHEA:15197"/>
        <dbReference type="Rhea" id="RHEA-COMP:12418"/>
        <dbReference type="Rhea" id="RHEA-COMP:12419"/>
        <dbReference type="ChEBI" id="CHEBI:15378"/>
        <dbReference type="ChEBI" id="CHEBI:57856"/>
        <dbReference type="ChEBI" id="CHEBI:59789"/>
        <dbReference type="ChEBI" id="CHEBI:90615"/>
        <dbReference type="ChEBI" id="CHEBI:90616"/>
        <dbReference type="EC" id="2.1.1.72"/>
    </reaction>
</comment>
<feature type="binding site" evidence="7">
    <location>
        <position position="13"/>
    </location>
    <ligand>
        <name>S-adenosyl-L-methionine</name>
        <dbReference type="ChEBI" id="CHEBI:59789"/>
    </ligand>
</feature>
<protein>
    <recommendedName>
        <fullName evidence="2 8">Site-specific DNA-methyltransferase (adenine-specific)</fullName>
        <ecNumber evidence="2 8">2.1.1.72</ecNumber>
    </recommendedName>
</protein>
<accession>A0A2T2WI58</accession>
<dbReference type="Pfam" id="PF02086">
    <property type="entry name" value="MethyltransfD12"/>
    <property type="match status" value="1"/>
</dbReference>
<dbReference type="GO" id="GO:0009007">
    <property type="term" value="F:site-specific DNA-methyltransferase (adenine-specific) activity"/>
    <property type="evidence" value="ECO:0007669"/>
    <property type="project" value="UniProtKB-UniRule"/>
</dbReference>
<evidence type="ECO:0000256" key="3">
    <source>
        <dbReference type="ARBA" id="ARBA00022603"/>
    </source>
</evidence>
<dbReference type="SUPFAM" id="SSF53335">
    <property type="entry name" value="S-adenosyl-L-methionine-dependent methyltransferases"/>
    <property type="match status" value="1"/>
</dbReference>
<evidence type="ECO:0000256" key="5">
    <source>
        <dbReference type="ARBA" id="ARBA00022691"/>
    </source>
</evidence>
<evidence type="ECO:0000313" key="9">
    <source>
        <dbReference type="EMBL" id="PSR21927.1"/>
    </source>
</evidence>
<dbReference type="GO" id="GO:0009307">
    <property type="term" value="P:DNA restriction-modification system"/>
    <property type="evidence" value="ECO:0007669"/>
    <property type="project" value="InterPro"/>
</dbReference>
<dbReference type="PRINTS" id="PR00505">
    <property type="entry name" value="D12N6MTFRASE"/>
</dbReference>
<evidence type="ECO:0000256" key="1">
    <source>
        <dbReference type="ARBA" id="ARBA00006594"/>
    </source>
</evidence>
<dbReference type="EC" id="2.1.1.72" evidence="2 8"/>
<sequence>MASSDVSRPFLKWAGGKARLVPVIRTHLPPGRRLIEPFAGSAAVWLGTDYPTALIADANPDLIHLYQTLQTEGPDFIAYCRTFFTPDTNCADTYYAYRDRFNTTRDPREKAALFLYLNRHDYNGLCRYNASGRFNVPFGRYRRPYFPQAEMQAFWVKAHTTTFVVGDFRQILAQAQTGDVVYCDPPYVPLSSTAHFTDYAVGGFGPEDQEDLAARAEHLADQGIPVVISNHDTPWTQALYRRAARITVSVPRFISCDGQRRESVDEVLAVFRQ</sequence>
<name>A0A2T2WI58_9FIRM</name>
<dbReference type="GO" id="GO:0043565">
    <property type="term" value="F:sequence-specific DNA binding"/>
    <property type="evidence" value="ECO:0007669"/>
    <property type="project" value="TreeGrafter"/>
</dbReference>
<organism evidence="9 10">
    <name type="scientific">Sulfobacillus acidophilus</name>
    <dbReference type="NCBI Taxonomy" id="53633"/>
    <lineage>
        <taxon>Bacteria</taxon>
        <taxon>Bacillati</taxon>
        <taxon>Bacillota</taxon>
        <taxon>Clostridia</taxon>
        <taxon>Eubacteriales</taxon>
        <taxon>Clostridiales Family XVII. Incertae Sedis</taxon>
        <taxon>Sulfobacillus</taxon>
    </lineage>
</organism>
<keyword evidence="4 8" id="KW-0808">Transferase</keyword>
<proteinExistence type="inferred from homology"/>
<dbReference type="InterPro" id="IPR012263">
    <property type="entry name" value="M_m6A_EcoRV"/>
</dbReference>
<evidence type="ECO:0000256" key="2">
    <source>
        <dbReference type="ARBA" id="ARBA00011900"/>
    </source>
</evidence>
<dbReference type="NCBIfam" id="TIGR00571">
    <property type="entry name" value="dam"/>
    <property type="match status" value="1"/>
</dbReference>
<dbReference type="GO" id="GO:1904047">
    <property type="term" value="F:S-adenosyl-L-methionine binding"/>
    <property type="evidence" value="ECO:0007669"/>
    <property type="project" value="TreeGrafter"/>
</dbReference>